<sequence length="450" mass="50412">MENHNNTQPSAKQKMSVLLTEEEEKQYEQQSQEKALARKQQYKKWLVFTLMGLVFLGCMYLLFGGDTSSENDPKGIDELVPEAKGNVLPSDKEIAYEQALLDQKQSQQEAALGVLSDYWSQDEISQTTHSQAPQRKKESSTPNAIAHSAHTYRDIHHTLGNFYQDNSAMEEKQRLEEEIEMLKAQLSEKENQDPLDTQMALMEKSYQMASKYLPQNTNGTSTLPSDGLSENTKVTNSVPTTEKASVLPVYTTENKVVSRLPRKENDSVLTQHWLTQNQRNFVGAESFKQTATPLKNSIRACVHWQQSIRENTRVPLRLLEPIRVAQMLIPQGELLTATAKVSGDRLLLDIHSLEYKGKVIPIALTAYDLDGQQGLYLPYTPDANAFREIAASMGGNSGTSFTFNSSAKDQIISDMTKSVVQGTSSYLSKKITRPAIKVKAGYQVLLVAKK</sequence>
<dbReference type="NCBIfam" id="TIGR03779">
    <property type="entry name" value="Bac_Flav_CT_M"/>
    <property type="match status" value="1"/>
</dbReference>
<evidence type="ECO:0000313" key="5">
    <source>
        <dbReference type="EMBL" id="CEN33262.1"/>
    </source>
</evidence>
<accession>A0A0B7H5S4</accession>
<name>A0A0B7H5S4_9FLAO</name>
<dbReference type="InterPro" id="IPR022187">
    <property type="entry name" value="Conjug_transposon_TraM"/>
</dbReference>
<reference evidence="6" key="1">
    <citation type="submission" date="2015-01" db="EMBL/GenBank/DDBJ databases">
        <authorList>
            <person name="MANFREDI Pablo"/>
        </authorList>
    </citation>
    <scope>NUCLEOTIDE SEQUENCE [LARGE SCALE GENOMIC DNA]</scope>
    <source>
        <strain evidence="6">Ccyn2B</strain>
    </source>
</reference>
<proteinExistence type="predicted"/>
<organism evidence="5 6">
    <name type="scientific">Capnocytophaga cynodegmi</name>
    <dbReference type="NCBI Taxonomy" id="28189"/>
    <lineage>
        <taxon>Bacteria</taxon>
        <taxon>Pseudomonadati</taxon>
        <taxon>Bacteroidota</taxon>
        <taxon>Flavobacteriia</taxon>
        <taxon>Flavobacteriales</taxon>
        <taxon>Flavobacteriaceae</taxon>
        <taxon>Capnocytophaga</taxon>
    </lineage>
</organism>
<keyword evidence="3" id="KW-1133">Transmembrane helix</keyword>
<evidence type="ECO:0000256" key="3">
    <source>
        <dbReference type="SAM" id="Phobius"/>
    </source>
</evidence>
<keyword evidence="3" id="KW-0472">Membrane</keyword>
<evidence type="ECO:0000313" key="6">
    <source>
        <dbReference type="Proteomes" id="UP000038055"/>
    </source>
</evidence>
<dbReference type="Pfam" id="PF12508">
    <property type="entry name" value="Transposon_TraM"/>
    <property type="match status" value="1"/>
</dbReference>
<protein>
    <submittedName>
        <fullName evidence="5">TraM</fullName>
    </submittedName>
</protein>
<keyword evidence="3" id="KW-0812">Transmembrane</keyword>
<evidence type="ECO:0000256" key="2">
    <source>
        <dbReference type="SAM" id="MobiDB-lite"/>
    </source>
</evidence>
<dbReference type="AlphaFoldDB" id="A0A0B7H5S4"/>
<dbReference type="RefSeq" id="WP_041990740.1">
    <property type="nucleotide sequence ID" value="NZ_CDOD01000007.1"/>
</dbReference>
<feature type="domain" description="Conjugative transposon TraM C-terminal" evidence="4">
    <location>
        <begin position="298"/>
        <end position="447"/>
    </location>
</feature>
<feature type="transmembrane region" description="Helical" evidence="3">
    <location>
        <begin position="45"/>
        <end position="63"/>
    </location>
</feature>
<keyword evidence="6" id="KW-1185">Reference proteome</keyword>
<feature type="coiled-coil region" evidence="1">
    <location>
        <begin position="165"/>
        <end position="192"/>
    </location>
</feature>
<feature type="compositionally biased region" description="Polar residues" evidence="2">
    <location>
        <begin position="124"/>
        <end position="133"/>
    </location>
</feature>
<feature type="region of interest" description="Disordered" evidence="2">
    <location>
        <begin position="124"/>
        <end position="143"/>
    </location>
</feature>
<dbReference type="EMBL" id="CDOD01000007">
    <property type="protein sequence ID" value="CEN33262.1"/>
    <property type="molecule type" value="Genomic_DNA"/>
</dbReference>
<evidence type="ECO:0000259" key="4">
    <source>
        <dbReference type="Pfam" id="PF12508"/>
    </source>
</evidence>
<dbReference type="Proteomes" id="UP000038055">
    <property type="component" value="Unassembled WGS sequence"/>
</dbReference>
<evidence type="ECO:0000256" key="1">
    <source>
        <dbReference type="SAM" id="Coils"/>
    </source>
</evidence>
<gene>
    <name evidence="5" type="ORF">CCYN2B_150020</name>
</gene>
<keyword evidence="1" id="KW-0175">Coiled coil</keyword>
<dbReference type="InterPro" id="IPR055407">
    <property type="entry name" value="TraM_C"/>
</dbReference>